<feature type="domain" description="Carboxylesterase type B" evidence="4">
    <location>
        <begin position="31"/>
        <end position="509"/>
    </location>
</feature>
<dbReference type="Gene3D" id="3.40.50.1820">
    <property type="entry name" value="alpha/beta hydrolase"/>
    <property type="match status" value="1"/>
</dbReference>
<dbReference type="InterPro" id="IPR019819">
    <property type="entry name" value="Carboxylesterase_B_CS"/>
</dbReference>
<dbReference type="PANTHER" id="PTHR43918:SF4">
    <property type="entry name" value="CARBOXYLIC ESTER HYDROLASE"/>
    <property type="match status" value="1"/>
</dbReference>
<dbReference type="GO" id="GO:0052689">
    <property type="term" value="F:carboxylic ester hydrolase activity"/>
    <property type="evidence" value="ECO:0007669"/>
    <property type="project" value="TreeGrafter"/>
</dbReference>
<feature type="chain" id="PRO_5025711959" description="Carboxylic ester hydrolase" evidence="3">
    <location>
        <begin position="21"/>
        <end position="552"/>
    </location>
</feature>
<dbReference type="PROSITE" id="PS00941">
    <property type="entry name" value="CARBOXYLESTERASE_B_2"/>
    <property type="match status" value="1"/>
</dbReference>
<keyword evidence="3" id="KW-0732">Signal</keyword>
<name>A0A6A5YKT3_9PLEO</name>
<evidence type="ECO:0000313" key="5">
    <source>
        <dbReference type="EMBL" id="KAF2106947.1"/>
    </source>
</evidence>
<proteinExistence type="inferred from homology"/>
<dbReference type="SUPFAM" id="SSF53474">
    <property type="entry name" value="alpha/beta-Hydrolases"/>
    <property type="match status" value="1"/>
</dbReference>
<organism evidence="5 6">
    <name type="scientific">Lophiotrema nucula</name>
    <dbReference type="NCBI Taxonomy" id="690887"/>
    <lineage>
        <taxon>Eukaryota</taxon>
        <taxon>Fungi</taxon>
        <taxon>Dikarya</taxon>
        <taxon>Ascomycota</taxon>
        <taxon>Pezizomycotina</taxon>
        <taxon>Dothideomycetes</taxon>
        <taxon>Pleosporomycetidae</taxon>
        <taxon>Pleosporales</taxon>
        <taxon>Lophiotremataceae</taxon>
        <taxon>Lophiotrema</taxon>
    </lineage>
</organism>
<dbReference type="AlphaFoldDB" id="A0A6A5YKT3"/>
<evidence type="ECO:0000259" key="4">
    <source>
        <dbReference type="Pfam" id="PF00135"/>
    </source>
</evidence>
<dbReference type="InterPro" id="IPR050654">
    <property type="entry name" value="AChE-related_enzymes"/>
</dbReference>
<evidence type="ECO:0000256" key="2">
    <source>
        <dbReference type="ARBA" id="ARBA00022801"/>
    </source>
</evidence>
<dbReference type="Proteomes" id="UP000799770">
    <property type="component" value="Unassembled WGS sequence"/>
</dbReference>
<evidence type="ECO:0000313" key="6">
    <source>
        <dbReference type="Proteomes" id="UP000799770"/>
    </source>
</evidence>
<evidence type="ECO:0000256" key="1">
    <source>
        <dbReference type="ARBA" id="ARBA00005964"/>
    </source>
</evidence>
<accession>A0A6A5YKT3</accession>
<dbReference type="PROSITE" id="PS00122">
    <property type="entry name" value="CARBOXYLESTERASE_B_1"/>
    <property type="match status" value="1"/>
</dbReference>
<keyword evidence="2 3" id="KW-0378">Hydrolase</keyword>
<dbReference type="OrthoDB" id="408631at2759"/>
<sequence>MYLHTLRYALLSAITLVVTADEVSDALSATPTATIASGIIIGTTTSVSGPTGSVAVNKFLGIPFAAAPTGDARFSPPQAPAPWTTIETKDFGNSCVQVFAPLALRPFTEAVFNNPPPKAESEDCLYINVFAPKKAWNASSPPYPVMYWMYGGAWKFGFAGLPWYDGSHFAGLEDVIIVSVNYRTNVFGLPQAPTITNLTERNLAMLDQRFGLQWVQDNIHHFGGDKDRVTIFGQSAGAFATDALITSYEPGQPRPFRAGIMESGTYAYLPIGNCNNSDFTAWNALTTTLNCTGDDTAKFNCIKNDRSAAQLKNAQENNTAISFGMACDNITFVSDPRTRLETNRTATIPVILGSNTLDGSFYSIIFGQDVDAFFATYFANNATIKAAALAAYPQGSEGRTDNQTQLAQIYTDYFFHCPAVWYGEASTKFKPTYRYLFNAVFNNTRAMTTQWPVQYQGAWHTSEIPIVFSTYNESTAEASEITLSNTMRMAWAGFAKDPSKAPVSGWPVVGGGGEGGADVMSFGTDGKGAFGPVVDKDKCQVWEDLGFRTQHL</sequence>
<dbReference type="InterPro" id="IPR019826">
    <property type="entry name" value="Carboxylesterase_B_AS"/>
</dbReference>
<dbReference type="EC" id="3.1.1.-" evidence="3"/>
<dbReference type="EMBL" id="ML977358">
    <property type="protein sequence ID" value="KAF2106947.1"/>
    <property type="molecule type" value="Genomic_DNA"/>
</dbReference>
<comment type="similarity">
    <text evidence="1 3">Belongs to the type-B carboxylesterase/lipase family.</text>
</comment>
<protein>
    <recommendedName>
        <fullName evidence="3">Carboxylic ester hydrolase</fullName>
        <ecNumber evidence="3">3.1.1.-</ecNumber>
    </recommendedName>
</protein>
<feature type="signal peptide" evidence="3">
    <location>
        <begin position="1"/>
        <end position="20"/>
    </location>
</feature>
<dbReference type="Pfam" id="PF00135">
    <property type="entry name" value="COesterase"/>
    <property type="match status" value="1"/>
</dbReference>
<dbReference type="InterPro" id="IPR002018">
    <property type="entry name" value="CarbesteraseB"/>
</dbReference>
<dbReference type="PANTHER" id="PTHR43918">
    <property type="entry name" value="ACETYLCHOLINESTERASE"/>
    <property type="match status" value="1"/>
</dbReference>
<gene>
    <name evidence="5" type="ORF">BDV96DRAFT_590289</name>
</gene>
<evidence type="ECO:0000256" key="3">
    <source>
        <dbReference type="RuleBase" id="RU361235"/>
    </source>
</evidence>
<reference evidence="5" key="1">
    <citation type="journal article" date="2020" name="Stud. Mycol.">
        <title>101 Dothideomycetes genomes: a test case for predicting lifestyles and emergence of pathogens.</title>
        <authorList>
            <person name="Haridas S."/>
            <person name="Albert R."/>
            <person name="Binder M."/>
            <person name="Bloem J."/>
            <person name="Labutti K."/>
            <person name="Salamov A."/>
            <person name="Andreopoulos B."/>
            <person name="Baker S."/>
            <person name="Barry K."/>
            <person name="Bills G."/>
            <person name="Bluhm B."/>
            <person name="Cannon C."/>
            <person name="Castanera R."/>
            <person name="Culley D."/>
            <person name="Daum C."/>
            <person name="Ezra D."/>
            <person name="Gonzalez J."/>
            <person name="Henrissat B."/>
            <person name="Kuo A."/>
            <person name="Liang C."/>
            <person name="Lipzen A."/>
            <person name="Lutzoni F."/>
            <person name="Magnuson J."/>
            <person name="Mondo S."/>
            <person name="Nolan M."/>
            <person name="Ohm R."/>
            <person name="Pangilinan J."/>
            <person name="Park H.-J."/>
            <person name="Ramirez L."/>
            <person name="Alfaro M."/>
            <person name="Sun H."/>
            <person name="Tritt A."/>
            <person name="Yoshinaga Y."/>
            <person name="Zwiers L.-H."/>
            <person name="Turgeon B."/>
            <person name="Goodwin S."/>
            <person name="Spatafora J."/>
            <person name="Crous P."/>
            <person name="Grigoriev I."/>
        </authorList>
    </citation>
    <scope>NUCLEOTIDE SEQUENCE</scope>
    <source>
        <strain evidence="5">CBS 627.86</strain>
    </source>
</reference>
<keyword evidence="6" id="KW-1185">Reference proteome</keyword>
<dbReference type="InterPro" id="IPR029058">
    <property type="entry name" value="AB_hydrolase_fold"/>
</dbReference>